<evidence type="ECO:0000259" key="5">
    <source>
        <dbReference type="PROSITE" id="PS50222"/>
    </source>
</evidence>
<feature type="domain" description="EF-hand" evidence="5">
    <location>
        <begin position="304"/>
        <end position="339"/>
    </location>
</feature>
<dbReference type="FunFam" id="1.10.238.10:FF:000179">
    <property type="entry name" value="EF-hand calcium-binding domain-containing protein 6"/>
    <property type="match status" value="1"/>
</dbReference>
<feature type="domain" description="EF-hand" evidence="5">
    <location>
        <begin position="994"/>
        <end position="1029"/>
    </location>
</feature>
<keyword evidence="3" id="KW-0106">Calcium</keyword>
<keyword evidence="2" id="KW-0677">Repeat</keyword>
<dbReference type="GeneID" id="20250031"/>
<dbReference type="HOGENOM" id="CLU_004260_0_0_1"/>
<feature type="compositionally biased region" description="Polar residues" evidence="4">
    <location>
        <begin position="1310"/>
        <end position="1324"/>
    </location>
</feature>
<dbReference type="SMART" id="SM00054">
    <property type="entry name" value="EFh"/>
    <property type="match status" value="14"/>
</dbReference>
<dbReference type="GO" id="GO:0005509">
    <property type="term" value="F:calcium ion binding"/>
    <property type="evidence" value="ECO:0007669"/>
    <property type="project" value="InterPro"/>
</dbReference>
<evidence type="ECO:0000256" key="2">
    <source>
        <dbReference type="ARBA" id="ARBA00022737"/>
    </source>
</evidence>
<dbReference type="PANTHER" id="PTHR20875">
    <property type="entry name" value="EF-HAND CALCIUM-BINDING DOMAIN-CONTAINING PROTEIN 6-RELATED"/>
    <property type="match status" value="1"/>
</dbReference>
<dbReference type="InterPro" id="IPR018247">
    <property type="entry name" value="EF_Hand_1_Ca_BS"/>
</dbReference>
<feature type="domain" description="EF-hand" evidence="5">
    <location>
        <begin position="1500"/>
        <end position="1532"/>
    </location>
</feature>
<organism evidence="6 7">
    <name type="scientific">Lottia gigantea</name>
    <name type="common">Giant owl limpet</name>
    <dbReference type="NCBI Taxonomy" id="225164"/>
    <lineage>
        <taxon>Eukaryota</taxon>
        <taxon>Metazoa</taxon>
        <taxon>Spiralia</taxon>
        <taxon>Lophotrochozoa</taxon>
        <taxon>Mollusca</taxon>
        <taxon>Gastropoda</taxon>
        <taxon>Patellogastropoda</taxon>
        <taxon>Lottioidea</taxon>
        <taxon>Lottiidae</taxon>
        <taxon>Lottia</taxon>
    </lineage>
</organism>
<dbReference type="KEGG" id="lgi:LOTGIDRAFT_236027"/>
<dbReference type="OMA" id="NLCEKRS"/>
<keyword evidence="1" id="KW-0597">Phosphoprotein</keyword>
<keyword evidence="7" id="KW-1185">Reference proteome</keyword>
<reference evidence="6 7" key="1">
    <citation type="journal article" date="2013" name="Nature">
        <title>Insights into bilaterian evolution from three spiralian genomes.</title>
        <authorList>
            <person name="Simakov O."/>
            <person name="Marletaz F."/>
            <person name="Cho S.J."/>
            <person name="Edsinger-Gonzales E."/>
            <person name="Havlak P."/>
            <person name="Hellsten U."/>
            <person name="Kuo D.H."/>
            <person name="Larsson T."/>
            <person name="Lv J."/>
            <person name="Arendt D."/>
            <person name="Savage R."/>
            <person name="Osoegawa K."/>
            <person name="de Jong P."/>
            <person name="Grimwood J."/>
            <person name="Chapman J.A."/>
            <person name="Shapiro H."/>
            <person name="Aerts A."/>
            <person name="Otillar R.P."/>
            <person name="Terry A.Y."/>
            <person name="Boore J.L."/>
            <person name="Grigoriev I.V."/>
            <person name="Lindberg D.R."/>
            <person name="Seaver E.C."/>
            <person name="Weisblat D.A."/>
            <person name="Putnam N.H."/>
            <person name="Rokhsar D.S."/>
        </authorList>
    </citation>
    <scope>NUCLEOTIDE SEQUENCE [LARGE SCALE GENOMIC DNA]</scope>
</reference>
<dbReference type="RefSeq" id="XP_009064370.1">
    <property type="nucleotide sequence ID" value="XM_009066122.1"/>
</dbReference>
<evidence type="ECO:0000313" key="6">
    <source>
        <dbReference type="EMBL" id="ESO84984.1"/>
    </source>
</evidence>
<feature type="domain" description="EF-hand" evidence="5">
    <location>
        <begin position="865"/>
        <end position="900"/>
    </location>
</feature>
<proteinExistence type="predicted"/>
<dbReference type="Proteomes" id="UP000030746">
    <property type="component" value="Unassembled WGS sequence"/>
</dbReference>
<dbReference type="Pfam" id="PF08976">
    <property type="entry name" value="EF-hand_11"/>
    <property type="match status" value="5"/>
</dbReference>
<dbReference type="GO" id="GO:0005654">
    <property type="term" value="C:nucleoplasm"/>
    <property type="evidence" value="ECO:0007669"/>
    <property type="project" value="TreeGrafter"/>
</dbReference>
<dbReference type="EMBL" id="KB203357">
    <property type="protein sequence ID" value="ESO84984.1"/>
    <property type="molecule type" value="Genomic_DNA"/>
</dbReference>
<dbReference type="STRING" id="225164.V4B8D3"/>
<gene>
    <name evidence="6" type="ORF">LOTGIDRAFT_236027</name>
</gene>
<feature type="region of interest" description="Disordered" evidence="4">
    <location>
        <begin position="1286"/>
        <end position="1339"/>
    </location>
</feature>
<dbReference type="Pfam" id="PF13499">
    <property type="entry name" value="EF-hand_7"/>
    <property type="match status" value="2"/>
</dbReference>
<feature type="domain" description="EF-hand" evidence="5">
    <location>
        <begin position="212"/>
        <end position="247"/>
    </location>
</feature>
<evidence type="ECO:0000313" key="7">
    <source>
        <dbReference type="Proteomes" id="UP000030746"/>
    </source>
</evidence>
<evidence type="ECO:0000256" key="1">
    <source>
        <dbReference type="ARBA" id="ARBA00022553"/>
    </source>
</evidence>
<feature type="domain" description="EF-hand" evidence="5">
    <location>
        <begin position="901"/>
        <end position="936"/>
    </location>
</feature>
<dbReference type="Gene3D" id="1.10.238.10">
    <property type="entry name" value="EF-hand"/>
    <property type="match status" value="13"/>
</dbReference>
<feature type="domain" description="EF-hand" evidence="5">
    <location>
        <begin position="69"/>
        <end position="104"/>
    </location>
</feature>
<dbReference type="InterPro" id="IPR002048">
    <property type="entry name" value="EF_hand_dom"/>
</dbReference>
<dbReference type="OrthoDB" id="26525at2759"/>
<dbReference type="PANTHER" id="PTHR20875:SF2">
    <property type="entry name" value="EF-HAND CALCIUM-BINDING DOMAIN-CONTAINING PROTEIN 6"/>
    <property type="match status" value="1"/>
</dbReference>
<evidence type="ECO:0000256" key="3">
    <source>
        <dbReference type="ARBA" id="ARBA00022837"/>
    </source>
</evidence>
<accession>V4B8D3</accession>
<dbReference type="PROSITE" id="PS00018">
    <property type="entry name" value="EF_HAND_1"/>
    <property type="match status" value="2"/>
</dbReference>
<evidence type="ECO:0000256" key="4">
    <source>
        <dbReference type="SAM" id="MobiDB-lite"/>
    </source>
</evidence>
<dbReference type="InterPro" id="IPR011992">
    <property type="entry name" value="EF-hand-dom_pair"/>
</dbReference>
<dbReference type="FunFam" id="1.10.238.10:FF:000121">
    <property type="entry name" value="EF-hand calcium-binding domain-containing protein 6"/>
    <property type="match status" value="4"/>
</dbReference>
<dbReference type="PROSITE" id="PS50222">
    <property type="entry name" value="EF_HAND_2"/>
    <property type="match status" value="13"/>
</dbReference>
<feature type="domain" description="EF-hand" evidence="5">
    <location>
        <begin position="176"/>
        <end position="211"/>
    </location>
</feature>
<dbReference type="CDD" id="cd00051">
    <property type="entry name" value="EFh"/>
    <property type="match status" value="3"/>
</dbReference>
<name>V4B8D3_LOTGI</name>
<feature type="domain" description="EF-hand" evidence="5">
    <location>
        <begin position="651"/>
        <end position="686"/>
    </location>
</feature>
<dbReference type="InterPro" id="IPR052603">
    <property type="entry name" value="EFCB6"/>
</dbReference>
<feature type="domain" description="EF-hand" evidence="5">
    <location>
        <begin position="1106"/>
        <end position="1136"/>
    </location>
</feature>
<protein>
    <recommendedName>
        <fullName evidence="5">EF-hand domain-containing protein</fullName>
    </recommendedName>
</protein>
<feature type="domain" description="EF-hand" evidence="5">
    <location>
        <begin position="758"/>
        <end position="793"/>
    </location>
</feature>
<sequence>MAVVSQNLLPMSARVGSELSERPILRTRQSISQPKTARSYRGRLERFSTSRPGFSRLEIETILREKLHQNYENIQKALVSHDVKKDGTVTRDDFRSVLTSHCFPLTSHQYDTLLTKVEQNNDGCILYLKFLEKFSGGKSLQKTSDDLLLRNNLHTPAVKDVGVENLEKMLQEKLRENLKSITKALRLFDYNFDGKIQRYEFRRVLENYCFKLTDSQFDKLWLRYDTNHTGMINYKELLQKLGFQINKLLPSNTVHSSLTQPIGLLQSEKSVDNRLRHQYKQEEQWLKKMSFEQIEQEFRKRMRSNYVNLKKSFLAFDKSLSGFINIDDLKAILTNFTIPMSNQLFTRLMERCGIRGTGRIAWEIFLEKFQNPMDSGNGQTIPIKNNHKFFPVMEKQCTVLSEDVWNQLYKSIESHYSSFRQAFLEFDINRTGKVTRKDFRRILEKFTFPLDDNQFKCVMLKLDPHHTNHVTYHQFLKLFEERDTWEGHKWLNSVHRFNEKQKPIIMAWGTVEDILREKIVENWRNVSDAIIYYDHSEEGFISPTNLKRVLNKYVLPISDEHFHKLVSNCKSLGSDAKVNYIEFLENLKVEVSPGDLCGLSSQIYAGSKVAEHVRHSDHINRQLVINKRLEERTNFLSAEEVIAKLQDRLSQHNTLLYQAFNSFDKTGKGKISKRNFRRLLYNMGFVMSDEQFQELVTKLQFSDGFMSYKNFINNFENRNGQEVDIIRTGNHHVNPIRGDEFGFKAQEVENRLRTKLRDNFPDLRSAFYKFDNDHDGVLIKINFRDMLDYFMIVTSDEEYEILCQRLGIDKFSKLTYQDFLDKFEIRDTEAGHKWLKSVHRYNQTIPPRKLTAEETHEELKIKAHRQWADLAKAFLGFDRKKKGVIRKNELRNVLNRFMISNVKEEFDKLWKMYDEDEKGYVSYQDFLNKLGSSEFTPIDEGTSQNIIDGSRQTLLNHNLQQHYKHEDTTLKQAELGMLMTAEEVEKLLRDKVRDKYKDFYTAFRNYDSKKRGYLSINEIQRVLVDLNIFLNEEEFFRLLDRIGLHTNQSKLNYEDFLKAFEEGRKSSYGTRKTEEFNFVGEDNSNLSPEDAEDKLSKIISSQKYTLEKACASFDKDNAGMISVNNLRRVIDTFCFKLTNKQWTHFINKFTREPDNIITYRVFLDHFSPVNLAESKNWMSMLKKSALVSNDAELVSMETTPDSVEEKLKESVVAHFHTLAKALEEIDYAKIGAVGKEDFKIVLDTEIFKLTDDQYESLWNSLPVNEYGNLEYVEFLKFHDPEYIHGNQQPTSVARSESGQEVELSPIRPRTSFSQRSITRSDSQGSRTSRSKTRLSTPMVNADSAEQRLKHVIFKYWKEIQKKCRFCDPQNTGSIDSTQFKCILKQLDVDLSPEDFNTLMIKYDLKENGSFCYSDFLRHFVLDIKSRERSIKRPQFHPTILEAKMESANDRYQDTMKQIQATVSEHWKDMRRMFRVVDPQSTGVVFSDDFRHILRQFNVNLSEEEFTHMISYYDKNLDNQINYNDFIKFYLKH</sequence>
<dbReference type="CTD" id="20250031"/>
<feature type="compositionally biased region" description="Polar residues" evidence="4">
    <location>
        <begin position="1286"/>
        <end position="1298"/>
    </location>
</feature>
<dbReference type="InterPro" id="IPR015070">
    <property type="entry name" value="EF_hand_DJBP"/>
</dbReference>
<dbReference type="SUPFAM" id="SSF47473">
    <property type="entry name" value="EF-hand"/>
    <property type="match status" value="7"/>
</dbReference>
<feature type="domain" description="EF-hand" evidence="5">
    <location>
        <begin position="1464"/>
        <end position="1499"/>
    </location>
</feature>
<feature type="domain" description="EF-hand" evidence="5">
    <location>
        <begin position="414"/>
        <end position="449"/>
    </location>
</feature>